<dbReference type="Proteomes" id="UP001595477">
    <property type="component" value="Unassembled WGS sequence"/>
</dbReference>
<dbReference type="SUPFAM" id="SSF54523">
    <property type="entry name" value="Pili subunits"/>
    <property type="match status" value="1"/>
</dbReference>
<accession>A0ABV7K318</accession>
<name>A0ABV7K318_9ALTE</name>
<comment type="caution">
    <text evidence="2">The sequence shown here is derived from an EMBL/GenBank/DDBJ whole genome shotgun (WGS) entry which is preliminary data.</text>
</comment>
<dbReference type="RefSeq" id="WP_123324472.1">
    <property type="nucleotide sequence ID" value="NZ_JBHRSX010000098.1"/>
</dbReference>
<evidence type="ECO:0000256" key="1">
    <source>
        <dbReference type="SAM" id="Phobius"/>
    </source>
</evidence>
<evidence type="ECO:0000313" key="2">
    <source>
        <dbReference type="EMBL" id="MFC3203747.1"/>
    </source>
</evidence>
<reference evidence="3" key="1">
    <citation type="journal article" date="2019" name="Int. J. Syst. Evol. Microbiol.">
        <title>The Global Catalogue of Microorganisms (GCM) 10K type strain sequencing project: providing services to taxonomists for standard genome sequencing and annotation.</title>
        <authorList>
            <consortium name="The Broad Institute Genomics Platform"/>
            <consortium name="The Broad Institute Genome Sequencing Center for Infectious Disease"/>
            <person name="Wu L."/>
            <person name="Ma J."/>
        </authorList>
    </citation>
    <scope>NUCLEOTIDE SEQUENCE [LARGE SCALE GENOMIC DNA]</scope>
    <source>
        <strain evidence="3">KCTC 52449</strain>
    </source>
</reference>
<dbReference type="InterPro" id="IPR012902">
    <property type="entry name" value="N_methyl_site"/>
</dbReference>
<proteinExistence type="predicted"/>
<dbReference type="NCBIfam" id="TIGR02532">
    <property type="entry name" value="IV_pilin_GFxxxE"/>
    <property type="match status" value="1"/>
</dbReference>
<dbReference type="PROSITE" id="PS00409">
    <property type="entry name" value="PROKAR_NTER_METHYL"/>
    <property type="match status" value="1"/>
</dbReference>
<dbReference type="Pfam" id="PF07963">
    <property type="entry name" value="N_methyl"/>
    <property type="match status" value="1"/>
</dbReference>
<gene>
    <name evidence="2" type="ORF">ACFOEW_18225</name>
</gene>
<organism evidence="2 3">
    <name type="scientific">Alteromonas oceani</name>
    <dbReference type="NCBI Taxonomy" id="2071609"/>
    <lineage>
        <taxon>Bacteria</taxon>
        <taxon>Pseudomonadati</taxon>
        <taxon>Pseudomonadota</taxon>
        <taxon>Gammaproteobacteria</taxon>
        <taxon>Alteromonadales</taxon>
        <taxon>Alteromonadaceae</taxon>
        <taxon>Alteromonas/Salinimonas group</taxon>
        <taxon>Alteromonas</taxon>
    </lineage>
</organism>
<dbReference type="EMBL" id="JBHRSX010000098">
    <property type="protein sequence ID" value="MFC3203747.1"/>
    <property type="molecule type" value="Genomic_DNA"/>
</dbReference>
<dbReference type="InterPro" id="IPR045584">
    <property type="entry name" value="Pilin-like"/>
</dbReference>
<keyword evidence="1" id="KW-0812">Transmembrane</keyword>
<dbReference type="Gene3D" id="3.30.700.10">
    <property type="entry name" value="Glycoprotein, Type 4 Pilin"/>
    <property type="match status" value="1"/>
</dbReference>
<keyword evidence="1" id="KW-1133">Transmembrane helix</keyword>
<sequence>MFCGSPRQSGFTLIELITVIILIGVLSVTALPRFVDFQDDAYAASVQGTGTAFESAIKLAHLKWAVSGNSGPVDNLDLYGNGENLMDINVNGWPAQSYLPYEASPMLDNAWDCTSVWSAVLLDGSPTVAEDTSADYQATYNANTCTFYLVVQPGYSIFYDSNTGEVSVDSTL</sequence>
<protein>
    <submittedName>
        <fullName evidence="2">Type II secretion system protein</fullName>
    </submittedName>
</protein>
<feature type="transmembrane region" description="Helical" evidence="1">
    <location>
        <begin position="12"/>
        <end position="31"/>
    </location>
</feature>
<keyword evidence="3" id="KW-1185">Reference proteome</keyword>
<keyword evidence="1" id="KW-0472">Membrane</keyword>
<evidence type="ECO:0000313" key="3">
    <source>
        <dbReference type="Proteomes" id="UP001595477"/>
    </source>
</evidence>